<evidence type="ECO:0000313" key="8">
    <source>
        <dbReference type="Proteomes" id="UP000299102"/>
    </source>
</evidence>
<evidence type="ECO:0000256" key="2">
    <source>
        <dbReference type="ARBA" id="ARBA00022448"/>
    </source>
</evidence>
<dbReference type="Gene3D" id="1.20.1250.20">
    <property type="entry name" value="MFS general substrate transporter like domains"/>
    <property type="match status" value="1"/>
</dbReference>
<feature type="transmembrane region" description="Helical" evidence="6">
    <location>
        <begin position="280"/>
        <end position="301"/>
    </location>
</feature>
<feature type="transmembrane region" description="Helical" evidence="6">
    <location>
        <begin position="62"/>
        <end position="82"/>
    </location>
</feature>
<evidence type="ECO:0000256" key="4">
    <source>
        <dbReference type="ARBA" id="ARBA00022989"/>
    </source>
</evidence>
<comment type="caution">
    <text evidence="7">The sequence shown here is derived from an EMBL/GenBank/DDBJ whole genome shotgun (WGS) entry which is preliminary data.</text>
</comment>
<keyword evidence="4 6" id="KW-1133">Transmembrane helix</keyword>
<name>A0A4C1USA8_EUMVA</name>
<dbReference type="STRING" id="151549.A0A4C1USA8"/>
<dbReference type="EMBL" id="BGZK01000212">
    <property type="protein sequence ID" value="GBP28862.1"/>
    <property type="molecule type" value="Genomic_DNA"/>
</dbReference>
<feature type="transmembrane region" description="Helical" evidence="6">
    <location>
        <begin position="255"/>
        <end position="274"/>
    </location>
</feature>
<dbReference type="PANTHER" id="PTHR23511:SF35">
    <property type="entry name" value="MAJOR FACILITATOR SUPERFAMILY (MFS) PROFILE DOMAIN-CONTAINING PROTEIN"/>
    <property type="match status" value="1"/>
</dbReference>
<dbReference type="Proteomes" id="UP000299102">
    <property type="component" value="Unassembled WGS sequence"/>
</dbReference>
<evidence type="ECO:0008006" key="9">
    <source>
        <dbReference type="Google" id="ProtNLM"/>
    </source>
</evidence>
<accession>A0A4C1USA8</accession>
<dbReference type="GO" id="GO:0016020">
    <property type="term" value="C:membrane"/>
    <property type="evidence" value="ECO:0007669"/>
    <property type="project" value="UniProtKB-SubCell"/>
</dbReference>
<keyword evidence="2" id="KW-0813">Transport</keyword>
<evidence type="ECO:0000256" key="5">
    <source>
        <dbReference type="ARBA" id="ARBA00023136"/>
    </source>
</evidence>
<feature type="transmembrane region" description="Helical" evidence="6">
    <location>
        <begin position="158"/>
        <end position="178"/>
    </location>
</feature>
<comment type="subcellular location">
    <subcellularLocation>
        <location evidence="1">Membrane</location>
        <topology evidence="1">Multi-pass membrane protein</topology>
    </subcellularLocation>
</comment>
<protein>
    <recommendedName>
        <fullName evidence="9">Major facilitator superfamily (MFS) profile domain-containing protein</fullName>
    </recommendedName>
</protein>
<gene>
    <name evidence="7" type="ORF">EVAR_24538_1</name>
</gene>
<proteinExistence type="predicted"/>
<keyword evidence="8" id="KW-1185">Reference proteome</keyword>
<feature type="transmembrane region" description="Helical" evidence="6">
    <location>
        <begin position="225"/>
        <end position="248"/>
    </location>
</feature>
<keyword evidence="5 6" id="KW-0472">Membrane</keyword>
<organism evidence="7 8">
    <name type="scientific">Eumeta variegata</name>
    <name type="common">Bagworm moth</name>
    <name type="synonym">Eumeta japonica</name>
    <dbReference type="NCBI Taxonomy" id="151549"/>
    <lineage>
        <taxon>Eukaryota</taxon>
        <taxon>Metazoa</taxon>
        <taxon>Ecdysozoa</taxon>
        <taxon>Arthropoda</taxon>
        <taxon>Hexapoda</taxon>
        <taxon>Insecta</taxon>
        <taxon>Pterygota</taxon>
        <taxon>Neoptera</taxon>
        <taxon>Endopterygota</taxon>
        <taxon>Lepidoptera</taxon>
        <taxon>Glossata</taxon>
        <taxon>Ditrysia</taxon>
        <taxon>Tineoidea</taxon>
        <taxon>Psychidae</taxon>
        <taxon>Oiketicinae</taxon>
        <taxon>Eumeta</taxon>
    </lineage>
</organism>
<dbReference type="SUPFAM" id="SSF103473">
    <property type="entry name" value="MFS general substrate transporter"/>
    <property type="match status" value="1"/>
</dbReference>
<feature type="transmembrane region" description="Helical" evidence="6">
    <location>
        <begin position="341"/>
        <end position="360"/>
    </location>
</feature>
<evidence type="ECO:0000256" key="1">
    <source>
        <dbReference type="ARBA" id="ARBA00004141"/>
    </source>
</evidence>
<reference evidence="7 8" key="1">
    <citation type="journal article" date="2019" name="Commun. Biol.">
        <title>The bagworm genome reveals a unique fibroin gene that provides high tensile strength.</title>
        <authorList>
            <person name="Kono N."/>
            <person name="Nakamura H."/>
            <person name="Ohtoshi R."/>
            <person name="Tomita M."/>
            <person name="Numata K."/>
            <person name="Arakawa K."/>
        </authorList>
    </citation>
    <scope>NUCLEOTIDE SEQUENCE [LARGE SCALE GENOMIC DNA]</scope>
</reference>
<dbReference type="AlphaFoldDB" id="A0A4C1USA8"/>
<evidence type="ECO:0000256" key="3">
    <source>
        <dbReference type="ARBA" id="ARBA00022692"/>
    </source>
</evidence>
<feature type="transmembrane region" description="Helical" evidence="6">
    <location>
        <begin position="313"/>
        <end position="335"/>
    </location>
</feature>
<dbReference type="PANTHER" id="PTHR23511">
    <property type="entry name" value="SYNAPTIC VESICLE GLYCOPROTEIN 2"/>
    <property type="match status" value="1"/>
</dbReference>
<dbReference type="InterPro" id="IPR036259">
    <property type="entry name" value="MFS_trans_sf"/>
</dbReference>
<evidence type="ECO:0000313" key="7">
    <source>
        <dbReference type="EMBL" id="GBP28862.1"/>
    </source>
</evidence>
<keyword evidence="3 6" id="KW-0812">Transmembrane</keyword>
<dbReference type="OrthoDB" id="433512at2759"/>
<sequence>MPTPRSILSLVSFSISDPVVTLDSNPYPVFNFDTATVVALPILKESFSLPTFLGFDYRPWRLLAQTYGLMSGLNLLLLYVFIHESPKFYISRDKQKKGIDVLIKMFVVNSGKAAENYTVKHILLDEEVASKREQNFFQSIWAQTAPLLSKQHIRNTMLMFYTCIVVYSVGPSFVMWFPEILNSYSNNMDRVNILTFCEIIRAPKEPAVNMTTQLTESCNDRVNDLALLFIVASGTYSLILTAGLVMLTRFIGKKWTFIGLHVICGLAGFLLNSFTNVSSIILFIIMISNVTCMGITTTYAVELFPTYLRAMAVCLTMMVGRTFSFIVINAIAPLVKSNCVMLFHGFGIFIISGGIAAWFLPNDKKEVIEEDPEKSDEI</sequence>
<evidence type="ECO:0000256" key="6">
    <source>
        <dbReference type="SAM" id="Phobius"/>
    </source>
</evidence>